<dbReference type="EMBL" id="CP002476">
    <property type="protein sequence ID" value="ADW07837.1"/>
    <property type="molecule type" value="Genomic_DNA"/>
</dbReference>
<dbReference type="Pfam" id="PF15589">
    <property type="entry name" value="Imm21"/>
    <property type="match status" value="1"/>
</dbReference>
<keyword evidence="1" id="KW-0614">Plasmid</keyword>
<dbReference type="InterPro" id="IPR028961">
    <property type="entry name" value="Imm21"/>
</dbReference>
<sequence length="196" mass="20273">MTTSCCTSSGSAEAPPTWVESMGGPLIAVPASVLDGWGGCTMSGMLISYGDVADDYDRACEIDGLAGVIGVGGRNAQGLVLADEPAMTCYLPQHRAFVRWGAADSEAELMVAAEAVLSDPTVKWGTYGVWETDGPAVLMDAATKGAELNIEDLNGGGMPEQAPVRIPAGRWTVRAVHASVDEETCVGLVQLLPSSV</sequence>
<evidence type="ECO:0008006" key="3">
    <source>
        <dbReference type="Google" id="ProtNLM"/>
    </source>
</evidence>
<dbReference type="AlphaFoldDB" id="A0A8D3WN40"/>
<name>A0A8D3WN40_STRFA</name>
<evidence type="ECO:0000313" key="2">
    <source>
        <dbReference type="Proteomes" id="UP000002066"/>
    </source>
</evidence>
<evidence type="ECO:0000313" key="1">
    <source>
        <dbReference type="EMBL" id="ADW07837.1"/>
    </source>
</evidence>
<dbReference type="KEGG" id="sfa:Sfla_6509"/>
<gene>
    <name evidence="1" type="ORF">Sfla_6509</name>
</gene>
<proteinExistence type="predicted"/>
<accession>A0A8D3WN40</accession>
<protein>
    <recommendedName>
        <fullName evidence="3">Immunity protein 21 of polymorphic toxin system</fullName>
    </recommendedName>
</protein>
<organism evidence="1 2">
    <name type="scientific">Streptomyces pratensis (strain ATCC 33331 / IAF-45CD)</name>
    <dbReference type="NCBI Taxonomy" id="591167"/>
    <lineage>
        <taxon>Bacteria</taxon>
        <taxon>Bacillati</taxon>
        <taxon>Actinomycetota</taxon>
        <taxon>Actinomycetes</taxon>
        <taxon>Kitasatosporales</taxon>
        <taxon>Streptomycetaceae</taxon>
        <taxon>Streptomyces</taxon>
    </lineage>
</organism>
<dbReference type="OrthoDB" id="3471576at2"/>
<reference evidence="1 2" key="1">
    <citation type="submission" date="2011-01" db="EMBL/GenBank/DDBJ databases">
        <title>Complete sequence of plasmid1 of Streptomyces flavogriseus ATCC 33331.</title>
        <authorList>
            <consortium name="US DOE Joint Genome Institute"/>
            <person name="Lucas S."/>
            <person name="Copeland A."/>
            <person name="Lapidus A."/>
            <person name="Cheng J.-F."/>
            <person name="Goodwin L."/>
            <person name="Pitluck S."/>
            <person name="Davenport K."/>
            <person name="Detter J.C."/>
            <person name="Han C."/>
            <person name="Tapia R."/>
            <person name="Land M."/>
            <person name="Hauser L."/>
            <person name="Kyrpides N."/>
            <person name="Ivanova N."/>
            <person name="Ovchinnikova G."/>
            <person name="Pagani I."/>
            <person name="Brumm P."/>
            <person name="Mead D."/>
            <person name="Woyke T."/>
        </authorList>
    </citation>
    <scope>NUCLEOTIDE SEQUENCE [LARGE SCALE GENOMIC DNA]</scope>
    <source>
        <strain evidence="2">ATCC 33331 / IAF-45CD</strain>
        <plasmid evidence="1 2">pSFLA01</plasmid>
    </source>
</reference>
<dbReference type="Proteomes" id="UP000002066">
    <property type="component" value="Plasmid pSFLA01"/>
</dbReference>
<geneLocation type="plasmid" evidence="1 2">
    <name>pSFLA01</name>
</geneLocation>